<sequence>MVLGEPPNVETLVEDILKLSPRLKEKLWSLLWQRMSPEDLQIAHTHLFPCVDRQKLTCNAPETSTVCSELLNNPRFDLVARSSHLPEFLERILAHLAAPDIQNAIQVSKAWSRMFCQDDLYGRVLGNSYPIDCKVTELFYPGKSYKWLFFHIQAIVRELSSSVRIIHSRVDLTFPDYLLMIESNESGRIVSLSKSASGTHLRTWQMQRDGHSDKMFSANLPISPSALSVDPQGAWVAAGTYLRQDSGPHLYSLTSGKLLFKPLNTSIPITALLAFSVLLTKTSTCLLASGASDGSICLWRIPSEDGTNPLAIATLIAPGARAPILGFSFIQPATLVVASRSGAVLSYRLHLKKPNDFDSLDVVLASELYLEAPMSEDYPFLKFSSRASNLALASSTTLHHLLVLPVPHSSVYGETRIFLLSSQHVPCFPGSIDFTYLPLASFNPRSASLIKLPLSLNQSLISVFGIWCVNPRPTPTIPIHLFSPLMASWSEAKGSHPRRQSAYTCLKTVSTDTLILGGRDSHIHMIKINSHFPSNFKPVGEALRSQMAF</sequence>
<proteinExistence type="predicted"/>
<evidence type="ECO:0000313" key="1">
    <source>
        <dbReference type="EMBL" id="KAJ9049793.1"/>
    </source>
</evidence>
<reference evidence="1" key="1">
    <citation type="submission" date="2022-04" db="EMBL/GenBank/DDBJ databases">
        <title>Genome of the entomopathogenic fungus Entomophthora muscae.</title>
        <authorList>
            <person name="Elya C."/>
            <person name="Lovett B.R."/>
            <person name="Lee E."/>
            <person name="Macias A.M."/>
            <person name="Hajek A.E."/>
            <person name="De Bivort B.L."/>
            <person name="Kasson M.T."/>
            <person name="De Fine Licht H.H."/>
            <person name="Stajich J.E."/>
        </authorList>
    </citation>
    <scope>NUCLEOTIDE SEQUENCE</scope>
    <source>
        <strain evidence="1">Berkeley</strain>
    </source>
</reference>
<keyword evidence="2" id="KW-1185">Reference proteome</keyword>
<dbReference type="EMBL" id="QTSX02007199">
    <property type="protein sequence ID" value="KAJ9049793.1"/>
    <property type="molecule type" value="Genomic_DNA"/>
</dbReference>
<evidence type="ECO:0000313" key="2">
    <source>
        <dbReference type="Proteomes" id="UP001165960"/>
    </source>
</evidence>
<accession>A0ACC2RIC2</accession>
<organism evidence="1 2">
    <name type="scientific">Entomophthora muscae</name>
    <dbReference type="NCBI Taxonomy" id="34485"/>
    <lineage>
        <taxon>Eukaryota</taxon>
        <taxon>Fungi</taxon>
        <taxon>Fungi incertae sedis</taxon>
        <taxon>Zoopagomycota</taxon>
        <taxon>Entomophthoromycotina</taxon>
        <taxon>Entomophthoromycetes</taxon>
        <taxon>Entomophthorales</taxon>
        <taxon>Entomophthoraceae</taxon>
        <taxon>Entomophthora</taxon>
    </lineage>
</organism>
<comment type="caution">
    <text evidence="1">The sequence shown here is derived from an EMBL/GenBank/DDBJ whole genome shotgun (WGS) entry which is preliminary data.</text>
</comment>
<gene>
    <name evidence="1" type="ORF">DSO57_1020865</name>
</gene>
<name>A0ACC2RIC2_9FUNG</name>
<protein>
    <submittedName>
        <fullName evidence="1">Uncharacterized protein</fullName>
    </submittedName>
</protein>
<dbReference type="Proteomes" id="UP001165960">
    <property type="component" value="Unassembled WGS sequence"/>
</dbReference>